<keyword evidence="4" id="KW-0411">Iron-sulfur</keyword>
<dbReference type="Pfam" id="PF00355">
    <property type="entry name" value="Rieske"/>
    <property type="match status" value="1"/>
</dbReference>
<sequence length="217" mass="22487">MTMKGLSRFVEALLSGRRPRPFPADDADAEALRVAIELRAARPGSNAPREEFITGLQRRLARDQGEPPRAPVRRFLLAGGAVGAAGAAAGVIAEHARIGARPGPGGGPLTPDLGVWHPVAAAAALPEGAVHGFAAGGVDGFVTRSGGRLRAVSGVCTHQGCRLTVHAGTRLRCPCHGALFALDGAVLQHRLKAPIPALPRLAVRQVNGMVEVYLPRG</sequence>
<organism evidence="6 7">
    <name type="scientific">Actinomadura graeca</name>
    <dbReference type="NCBI Taxonomy" id="2750812"/>
    <lineage>
        <taxon>Bacteria</taxon>
        <taxon>Bacillati</taxon>
        <taxon>Actinomycetota</taxon>
        <taxon>Actinomycetes</taxon>
        <taxon>Streptosporangiales</taxon>
        <taxon>Thermomonosporaceae</taxon>
        <taxon>Actinomadura</taxon>
    </lineage>
</organism>
<keyword evidence="1" id="KW-0001">2Fe-2S</keyword>
<dbReference type="Proteomes" id="UP001049518">
    <property type="component" value="Chromosome"/>
</dbReference>
<proteinExistence type="predicted"/>
<evidence type="ECO:0000256" key="4">
    <source>
        <dbReference type="ARBA" id="ARBA00023014"/>
    </source>
</evidence>
<evidence type="ECO:0000313" key="7">
    <source>
        <dbReference type="Proteomes" id="UP001049518"/>
    </source>
</evidence>
<evidence type="ECO:0000256" key="1">
    <source>
        <dbReference type="ARBA" id="ARBA00022714"/>
    </source>
</evidence>
<dbReference type="InterPro" id="IPR036922">
    <property type="entry name" value="Rieske_2Fe-2S_sf"/>
</dbReference>
<dbReference type="SUPFAM" id="SSF50022">
    <property type="entry name" value="ISP domain"/>
    <property type="match status" value="1"/>
</dbReference>
<evidence type="ECO:0000256" key="2">
    <source>
        <dbReference type="ARBA" id="ARBA00022723"/>
    </source>
</evidence>
<evidence type="ECO:0000256" key="3">
    <source>
        <dbReference type="ARBA" id="ARBA00023004"/>
    </source>
</evidence>
<keyword evidence="3" id="KW-0408">Iron</keyword>
<keyword evidence="7" id="KW-1185">Reference proteome</keyword>
<gene>
    <name evidence="6" type="ORF">AGRA3207_007835</name>
</gene>
<reference evidence="6" key="1">
    <citation type="submission" date="2020-07" db="EMBL/GenBank/DDBJ databases">
        <authorList>
            <person name="Tarantini F.S."/>
            <person name="Hong K.W."/>
            <person name="Chan K.G."/>
        </authorList>
    </citation>
    <scope>NUCLEOTIDE SEQUENCE</scope>
    <source>
        <strain evidence="6">32-07</strain>
    </source>
</reference>
<keyword evidence="2" id="KW-0479">Metal-binding</keyword>
<evidence type="ECO:0000259" key="5">
    <source>
        <dbReference type="PROSITE" id="PS51296"/>
    </source>
</evidence>
<dbReference type="CDD" id="cd03467">
    <property type="entry name" value="Rieske"/>
    <property type="match status" value="1"/>
</dbReference>
<dbReference type="PROSITE" id="PS51296">
    <property type="entry name" value="RIESKE"/>
    <property type="match status" value="1"/>
</dbReference>
<accession>A0ABX8R704</accession>
<dbReference type="Gene3D" id="2.102.10.10">
    <property type="entry name" value="Rieske [2Fe-2S] iron-sulphur domain"/>
    <property type="match status" value="1"/>
</dbReference>
<feature type="domain" description="Rieske" evidence="5">
    <location>
        <begin position="116"/>
        <end position="212"/>
    </location>
</feature>
<protein>
    <submittedName>
        <fullName evidence="6">Rieske (2Fe-2S) protein</fullName>
    </submittedName>
</protein>
<dbReference type="EMBL" id="CP059572">
    <property type="protein sequence ID" value="QXJ26209.1"/>
    <property type="molecule type" value="Genomic_DNA"/>
</dbReference>
<evidence type="ECO:0000313" key="6">
    <source>
        <dbReference type="EMBL" id="QXJ26209.1"/>
    </source>
</evidence>
<dbReference type="InterPro" id="IPR017941">
    <property type="entry name" value="Rieske_2Fe-2S"/>
</dbReference>
<name>A0ABX8R704_9ACTN</name>